<keyword evidence="1" id="KW-0732">Signal</keyword>
<reference evidence="3" key="1">
    <citation type="submission" date="2022-11" db="UniProtKB">
        <authorList>
            <consortium name="WormBaseParasite"/>
        </authorList>
    </citation>
    <scope>IDENTIFICATION</scope>
</reference>
<keyword evidence="2" id="KW-1185">Reference proteome</keyword>
<sequence length="92" mass="10424">MLLFLTIILLFGIVVYVKRQAALAVPKHMPCLFEWGEWSECSSTCRRSTKNDPPMMRRHITRIFNATGGIYAPCPVGLKVGYIQHAPCNVQM</sequence>
<dbReference type="Gene3D" id="2.20.100.10">
    <property type="entry name" value="Thrombospondin type-1 (TSP1) repeat"/>
    <property type="match status" value="1"/>
</dbReference>
<name>A0A914RQ28_PAREQ</name>
<evidence type="ECO:0000256" key="1">
    <source>
        <dbReference type="SAM" id="SignalP"/>
    </source>
</evidence>
<dbReference type="WBParaSite" id="PEQ_0000845701-mRNA-1">
    <property type="protein sequence ID" value="PEQ_0000845701-mRNA-1"/>
    <property type="gene ID" value="PEQ_0000845701"/>
</dbReference>
<dbReference type="AlphaFoldDB" id="A0A914RQ28"/>
<dbReference type="Proteomes" id="UP000887564">
    <property type="component" value="Unplaced"/>
</dbReference>
<accession>A0A914RQ28</accession>
<feature type="chain" id="PRO_5036995473" evidence="1">
    <location>
        <begin position="25"/>
        <end position="92"/>
    </location>
</feature>
<evidence type="ECO:0000313" key="2">
    <source>
        <dbReference type="Proteomes" id="UP000887564"/>
    </source>
</evidence>
<evidence type="ECO:0000313" key="3">
    <source>
        <dbReference type="WBParaSite" id="PEQ_0000845701-mRNA-1"/>
    </source>
</evidence>
<organism evidence="2 3">
    <name type="scientific">Parascaris equorum</name>
    <name type="common">Equine roundworm</name>
    <dbReference type="NCBI Taxonomy" id="6256"/>
    <lineage>
        <taxon>Eukaryota</taxon>
        <taxon>Metazoa</taxon>
        <taxon>Ecdysozoa</taxon>
        <taxon>Nematoda</taxon>
        <taxon>Chromadorea</taxon>
        <taxon>Rhabditida</taxon>
        <taxon>Spirurina</taxon>
        <taxon>Ascaridomorpha</taxon>
        <taxon>Ascaridoidea</taxon>
        <taxon>Ascarididae</taxon>
        <taxon>Parascaris</taxon>
    </lineage>
</organism>
<protein>
    <submittedName>
        <fullName evidence="3">Uncharacterized protein</fullName>
    </submittedName>
</protein>
<feature type="signal peptide" evidence="1">
    <location>
        <begin position="1"/>
        <end position="24"/>
    </location>
</feature>
<proteinExistence type="predicted"/>
<dbReference type="InterPro" id="IPR036383">
    <property type="entry name" value="TSP1_rpt_sf"/>
</dbReference>